<comment type="subcellular location">
    <subcellularLocation>
        <location evidence="2">Chromosome</location>
        <location evidence="2">Centromere</location>
        <location evidence="2">Kinetochore</location>
    </subcellularLocation>
    <subcellularLocation>
        <location evidence="1">Nucleus</location>
    </subcellularLocation>
</comment>
<keyword evidence="3" id="KW-0158">Chromosome</keyword>
<keyword evidence="6" id="KW-0995">Kinetochore</keyword>
<organism evidence="10 11">
    <name type="scientific">Polyrhizophydium stewartii</name>
    <dbReference type="NCBI Taxonomy" id="2732419"/>
    <lineage>
        <taxon>Eukaryota</taxon>
        <taxon>Fungi</taxon>
        <taxon>Fungi incertae sedis</taxon>
        <taxon>Chytridiomycota</taxon>
        <taxon>Chytridiomycota incertae sedis</taxon>
        <taxon>Chytridiomycetes</taxon>
        <taxon>Rhizophydiales</taxon>
        <taxon>Rhizophydiales incertae sedis</taxon>
        <taxon>Polyrhizophydium</taxon>
    </lineage>
</organism>
<evidence type="ECO:0000256" key="8">
    <source>
        <dbReference type="ARBA" id="ARBA00023306"/>
    </source>
</evidence>
<keyword evidence="5" id="KW-0498">Mitosis</keyword>
<dbReference type="EMBL" id="JADGIZ020000004">
    <property type="protein sequence ID" value="KAL2918976.1"/>
    <property type="molecule type" value="Genomic_DNA"/>
</dbReference>
<reference evidence="10 11" key="1">
    <citation type="submission" date="2023-09" db="EMBL/GenBank/DDBJ databases">
        <title>Pangenome analysis of Batrachochytrium dendrobatidis and related Chytrids.</title>
        <authorList>
            <person name="Yacoub M.N."/>
            <person name="Stajich J.E."/>
            <person name="James T.Y."/>
        </authorList>
    </citation>
    <scope>NUCLEOTIDE SEQUENCE [LARGE SCALE GENOMIC DNA]</scope>
    <source>
        <strain evidence="10 11">JEL0888</strain>
    </source>
</reference>
<dbReference type="Proteomes" id="UP001527925">
    <property type="component" value="Unassembled WGS sequence"/>
</dbReference>
<sequence length="163" mass="18461">MRKLALAMEHAVRGVAKDCSHESFEKSFPQLARDNPKALAEARDAADVFQQLVAQRGVDVKLDELDALTEAVAHMPKQEVDRDRPAPIAAIIAQRYKIKKMELERLIYKLKELTGRNDVQQRRILEKQEALRKTIMQCREARVALLPPPPLGFGPEGQMVRLA</sequence>
<keyword evidence="11" id="KW-1185">Reference proteome</keyword>
<evidence type="ECO:0000256" key="6">
    <source>
        <dbReference type="ARBA" id="ARBA00022838"/>
    </source>
</evidence>
<evidence type="ECO:0000256" key="9">
    <source>
        <dbReference type="ARBA" id="ARBA00023328"/>
    </source>
</evidence>
<evidence type="ECO:0000256" key="7">
    <source>
        <dbReference type="ARBA" id="ARBA00023242"/>
    </source>
</evidence>
<protein>
    <submittedName>
        <fullName evidence="10">Uncharacterized protein</fullName>
    </submittedName>
</protein>
<evidence type="ECO:0000256" key="5">
    <source>
        <dbReference type="ARBA" id="ARBA00022776"/>
    </source>
</evidence>
<keyword evidence="4" id="KW-0132">Cell division</keyword>
<keyword evidence="7" id="KW-0539">Nucleus</keyword>
<dbReference type="InterPro" id="IPR007128">
    <property type="entry name" value="PMF1/Nnf1"/>
</dbReference>
<proteinExistence type="predicted"/>
<evidence type="ECO:0000313" key="10">
    <source>
        <dbReference type="EMBL" id="KAL2918976.1"/>
    </source>
</evidence>
<evidence type="ECO:0000256" key="4">
    <source>
        <dbReference type="ARBA" id="ARBA00022618"/>
    </source>
</evidence>
<evidence type="ECO:0000256" key="3">
    <source>
        <dbReference type="ARBA" id="ARBA00022454"/>
    </source>
</evidence>
<comment type="caution">
    <text evidence="10">The sequence shown here is derived from an EMBL/GenBank/DDBJ whole genome shotgun (WGS) entry which is preliminary data.</text>
</comment>
<evidence type="ECO:0000256" key="1">
    <source>
        <dbReference type="ARBA" id="ARBA00004123"/>
    </source>
</evidence>
<dbReference type="Pfam" id="PF03980">
    <property type="entry name" value="Nnf1"/>
    <property type="match status" value="1"/>
</dbReference>
<accession>A0ABR4NHN1</accession>
<evidence type="ECO:0000256" key="2">
    <source>
        <dbReference type="ARBA" id="ARBA00004629"/>
    </source>
</evidence>
<gene>
    <name evidence="10" type="ORF">HK105_201246</name>
</gene>
<keyword evidence="8" id="KW-0131">Cell cycle</keyword>
<name>A0ABR4NHN1_9FUNG</name>
<keyword evidence="9" id="KW-0137">Centromere</keyword>
<evidence type="ECO:0000313" key="11">
    <source>
        <dbReference type="Proteomes" id="UP001527925"/>
    </source>
</evidence>